<evidence type="ECO:0000256" key="1">
    <source>
        <dbReference type="SAM" id="MobiDB-lite"/>
    </source>
</evidence>
<evidence type="ECO:0000313" key="4">
    <source>
        <dbReference type="Proteomes" id="UP001054252"/>
    </source>
</evidence>
<keyword evidence="2" id="KW-1133">Transmembrane helix</keyword>
<feature type="transmembrane region" description="Helical" evidence="2">
    <location>
        <begin position="12"/>
        <end position="29"/>
    </location>
</feature>
<keyword evidence="4" id="KW-1185">Reference proteome</keyword>
<proteinExistence type="predicted"/>
<keyword evidence="2" id="KW-0472">Membrane</keyword>
<evidence type="ECO:0000313" key="3">
    <source>
        <dbReference type="EMBL" id="GKV40160.1"/>
    </source>
</evidence>
<protein>
    <submittedName>
        <fullName evidence="3">Uncharacterized protein</fullName>
    </submittedName>
</protein>
<dbReference type="Proteomes" id="UP001054252">
    <property type="component" value="Unassembled WGS sequence"/>
</dbReference>
<gene>
    <name evidence="3" type="ORF">SLEP1_g47827</name>
</gene>
<dbReference type="AlphaFoldDB" id="A0AAV5LRT4"/>
<comment type="caution">
    <text evidence="3">The sequence shown here is derived from an EMBL/GenBank/DDBJ whole genome shotgun (WGS) entry which is preliminary data.</text>
</comment>
<sequence length="73" mass="8407">MAREKMSPGVKILWLWTIGTAAILVTNVVRTRIRDMEQMMNPQQQQQKESNLSDSIIVETSPEYDEGSIREVK</sequence>
<keyword evidence="2" id="KW-0812">Transmembrane</keyword>
<dbReference type="EMBL" id="BPVZ01000139">
    <property type="protein sequence ID" value="GKV40160.1"/>
    <property type="molecule type" value="Genomic_DNA"/>
</dbReference>
<organism evidence="3 4">
    <name type="scientific">Rubroshorea leprosula</name>
    <dbReference type="NCBI Taxonomy" id="152421"/>
    <lineage>
        <taxon>Eukaryota</taxon>
        <taxon>Viridiplantae</taxon>
        <taxon>Streptophyta</taxon>
        <taxon>Embryophyta</taxon>
        <taxon>Tracheophyta</taxon>
        <taxon>Spermatophyta</taxon>
        <taxon>Magnoliopsida</taxon>
        <taxon>eudicotyledons</taxon>
        <taxon>Gunneridae</taxon>
        <taxon>Pentapetalae</taxon>
        <taxon>rosids</taxon>
        <taxon>malvids</taxon>
        <taxon>Malvales</taxon>
        <taxon>Dipterocarpaceae</taxon>
        <taxon>Rubroshorea</taxon>
    </lineage>
</organism>
<accession>A0AAV5LRT4</accession>
<name>A0AAV5LRT4_9ROSI</name>
<evidence type="ECO:0000256" key="2">
    <source>
        <dbReference type="SAM" id="Phobius"/>
    </source>
</evidence>
<feature type="region of interest" description="Disordered" evidence="1">
    <location>
        <begin position="39"/>
        <end position="73"/>
    </location>
</feature>
<reference evidence="3 4" key="1">
    <citation type="journal article" date="2021" name="Commun. Biol.">
        <title>The genome of Shorea leprosula (Dipterocarpaceae) highlights the ecological relevance of drought in aseasonal tropical rainforests.</title>
        <authorList>
            <person name="Ng K.K.S."/>
            <person name="Kobayashi M.J."/>
            <person name="Fawcett J.A."/>
            <person name="Hatakeyama M."/>
            <person name="Paape T."/>
            <person name="Ng C.H."/>
            <person name="Ang C.C."/>
            <person name="Tnah L.H."/>
            <person name="Lee C.T."/>
            <person name="Nishiyama T."/>
            <person name="Sese J."/>
            <person name="O'Brien M.J."/>
            <person name="Copetti D."/>
            <person name="Mohd Noor M.I."/>
            <person name="Ong R.C."/>
            <person name="Putra M."/>
            <person name="Sireger I.Z."/>
            <person name="Indrioko S."/>
            <person name="Kosugi Y."/>
            <person name="Izuno A."/>
            <person name="Isagi Y."/>
            <person name="Lee S.L."/>
            <person name="Shimizu K.K."/>
        </authorList>
    </citation>
    <scope>NUCLEOTIDE SEQUENCE [LARGE SCALE GENOMIC DNA]</scope>
    <source>
        <strain evidence="3">214</strain>
    </source>
</reference>